<dbReference type="PROSITE" id="PS51365">
    <property type="entry name" value="RENAL_DIPEPTIDASE_2"/>
    <property type="match status" value="1"/>
</dbReference>
<dbReference type="CDD" id="cd01301">
    <property type="entry name" value="rDP_like"/>
    <property type="match status" value="1"/>
</dbReference>
<reference evidence="1" key="1">
    <citation type="journal article" date="2021" name="Microorganisms">
        <title>Acidisoma silvae sp. nov. and Acidisomacellulosilytica sp. nov., Two Acidophilic Bacteria Isolated from Decaying Wood, Hydrolyzing Cellulose and Producing Poly-3-hydroxybutyrate.</title>
        <authorList>
            <person name="Mieszkin S."/>
            <person name="Pouder E."/>
            <person name="Uroz S."/>
            <person name="Simon-Colin C."/>
            <person name="Alain K."/>
        </authorList>
    </citation>
    <scope>NUCLEOTIDE SEQUENCE</scope>
    <source>
        <strain evidence="1">HW T2.11</strain>
    </source>
</reference>
<keyword evidence="2" id="KW-1185">Reference proteome</keyword>
<evidence type="ECO:0000313" key="2">
    <source>
        <dbReference type="Proteomes" id="UP000708298"/>
    </source>
</evidence>
<organism evidence="1 2">
    <name type="scientific">Acidisoma silvae</name>
    <dbReference type="NCBI Taxonomy" id="2802396"/>
    <lineage>
        <taxon>Bacteria</taxon>
        <taxon>Pseudomonadati</taxon>
        <taxon>Pseudomonadota</taxon>
        <taxon>Alphaproteobacteria</taxon>
        <taxon>Acetobacterales</taxon>
        <taxon>Acidocellaceae</taxon>
        <taxon>Acidisoma</taxon>
    </lineage>
</organism>
<evidence type="ECO:0000313" key="1">
    <source>
        <dbReference type="EMBL" id="MCB8875969.1"/>
    </source>
</evidence>
<proteinExistence type="predicted"/>
<accession>A0A964DZD1</accession>
<dbReference type="PANTHER" id="PTHR10443">
    <property type="entry name" value="MICROSOMAL DIPEPTIDASE"/>
    <property type="match status" value="1"/>
</dbReference>
<gene>
    <name evidence="1" type="ORF">ASILVAE211_12320</name>
</gene>
<dbReference type="InterPro" id="IPR008257">
    <property type="entry name" value="Pept_M19"/>
</dbReference>
<dbReference type="GO" id="GO:0070573">
    <property type="term" value="F:metallodipeptidase activity"/>
    <property type="evidence" value="ECO:0007669"/>
    <property type="project" value="InterPro"/>
</dbReference>
<name>A0A964DZD1_9PROT</name>
<dbReference type="EMBL" id="JAESVB010000004">
    <property type="protein sequence ID" value="MCB8875969.1"/>
    <property type="molecule type" value="Genomic_DNA"/>
</dbReference>
<dbReference type="AlphaFoldDB" id="A0A964DZD1"/>
<dbReference type="GO" id="GO:0006508">
    <property type="term" value="P:proteolysis"/>
    <property type="evidence" value="ECO:0007669"/>
    <property type="project" value="InterPro"/>
</dbReference>
<sequence length="344" mass="36971">MNAPIQTAQQLHDALLTIDTHIDIPWPPGASPFEDGPRRVDLPKMRRGGLGAGCFAAYIPQGKNDEAGFQAAYDRAIAMLHAIHEMGEDKGDSTRLPGRIATTIAEIEAARAEGAPAVIPAVENGYAVGLDLDHLDAFRRLGARYMTLTHNGHNQISDSAVPRKDLGDGPELHGGLSDFGRSVIGRMNKLGMLVDVSHVAKTAMLEAIEISTTPVVATHSSVRALCDHPRNLDDEQMDRLAESGGLAQITLVSFFLKKGMKETEVTLSDYVDHIDYAVQRMGIAHVGIGTDFDGGGGVVGFRDASESAHLTAELMRRGYDAKAIAALWGGNFLRLLRMAEEKSA</sequence>
<protein>
    <submittedName>
        <fullName evidence="1">Dipeptidase</fullName>
    </submittedName>
</protein>
<dbReference type="Pfam" id="PF01244">
    <property type="entry name" value="Peptidase_M19"/>
    <property type="match status" value="1"/>
</dbReference>
<dbReference type="InterPro" id="IPR032466">
    <property type="entry name" value="Metal_Hydrolase"/>
</dbReference>
<dbReference type="RefSeq" id="WP_227321610.1">
    <property type="nucleotide sequence ID" value="NZ_JAESVB010000004.1"/>
</dbReference>
<comment type="caution">
    <text evidence="1">The sequence shown here is derived from an EMBL/GenBank/DDBJ whole genome shotgun (WGS) entry which is preliminary data.</text>
</comment>
<dbReference type="Proteomes" id="UP000708298">
    <property type="component" value="Unassembled WGS sequence"/>
</dbReference>
<reference evidence="1" key="2">
    <citation type="submission" date="2021-01" db="EMBL/GenBank/DDBJ databases">
        <authorList>
            <person name="Mieszkin S."/>
            <person name="Pouder E."/>
            <person name="Alain K."/>
        </authorList>
    </citation>
    <scope>NUCLEOTIDE SEQUENCE</scope>
    <source>
        <strain evidence="1">HW T2.11</strain>
    </source>
</reference>
<dbReference type="Gene3D" id="3.20.20.140">
    <property type="entry name" value="Metal-dependent hydrolases"/>
    <property type="match status" value="1"/>
</dbReference>
<dbReference type="SUPFAM" id="SSF51556">
    <property type="entry name" value="Metallo-dependent hydrolases"/>
    <property type="match status" value="1"/>
</dbReference>
<dbReference type="PANTHER" id="PTHR10443:SF12">
    <property type="entry name" value="DIPEPTIDASE"/>
    <property type="match status" value="1"/>
</dbReference>